<protein>
    <recommendedName>
        <fullName evidence="3">Glycosyltransferase</fullName>
    </recommendedName>
</protein>
<dbReference type="Proteomes" id="UP000260759">
    <property type="component" value="Unassembled WGS sequence"/>
</dbReference>
<accession>A0A3E5F4F8</accession>
<dbReference type="Gene3D" id="3.40.50.2000">
    <property type="entry name" value="Glycogen Phosphorylase B"/>
    <property type="match status" value="1"/>
</dbReference>
<proteinExistence type="predicted"/>
<dbReference type="RefSeq" id="WP_117599567.1">
    <property type="nucleotide sequence ID" value="NZ_CP176641.1"/>
</dbReference>
<dbReference type="AlphaFoldDB" id="A0A3E5F4F8"/>
<organism evidence="1 2">
    <name type="scientific">Bacteroides uniformis</name>
    <dbReference type="NCBI Taxonomy" id="820"/>
    <lineage>
        <taxon>Bacteria</taxon>
        <taxon>Pseudomonadati</taxon>
        <taxon>Bacteroidota</taxon>
        <taxon>Bacteroidia</taxon>
        <taxon>Bacteroidales</taxon>
        <taxon>Bacteroidaceae</taxon>
        <taxon>Bacteroides</taxon>
    </lineage>
</organism>
<gene>
    <name evidence="1" type="ORF">DXB37_03005</name>
</gene>
<reference evidence="1 2" key="1">
    <citation type="submission" date="2018-08" db="EMBL/GenBank/DDBJ databases">
        <title>A genome reference for cultivated species of the human gut microbiota.</title>
        <authorList>
            <person name="Zou Y."/>
            <person name="Xue W."/>
            <person name="Luo G."/>
        </authorList>
    </citation>
    <scope>NUCLEOTIDE SEQUENCE [LARGE SCALE GENOMIC DNA]</scope>
    <source>
        <strain evidence="1 2">OM03-4</strain>
    </source>
</reference>
<dbReference type="EMBL" id="QSVA01000002">
    <property type="protein sequence ID" value="RGN96635.1"/>
    <property type="molecule type" value="Genomic_DNA"/>
</dbReference>
<name>A0A3E5F4F8_BACUN</name>
<comment type="caution">
    <text evidence="1">The sequence shown here is derived from an EMBL/GenBank/DDBJ whole genome shotgun (WGS) entry which is preliminary data.</text>
</comment>
<sequence length="378" mass="43682">MKIHYINNYVEADSSRKVFFSASTNNKVQYICSVLEQNGWNVSVFSTAMGNHECIWEKRSKGRINEHVRVYYSATCGRSNVIAKFIQRLILAIELLNYLFFSVDKDDILLVYHSLIYKYPLFIFRKFRKNRLVLEVEEIFSAILKHDADINREIVYVRKIADAYILVNDLLKNKCSIDKPSIVCYGNYTSYISKKEKKPIDKIHVVYGGLIGGIYSDVYMALELAKYLSSDYMIHVAGYGSKSDIVDVEKKIEEINNQLGYTAIIYEGCLSSLEFSYLLQKSHFGLCVKESDMDIFSDYYFPSKIIFYLINNVVPICSKIRSVEFSQFSKDVIFIDENSPSLIAEKIKNTSMNICMSERFVKLNIDFVKGINEIILSK</sequence>
<evidence type="ECO:0008006" key="3">
    <source>
        <dbReference type="Google" id="ProtNLM"/>
    </source>
</evidence>
<evidence type="ECO:0000313" key="1">
    <source>
        <dbReference type="EMBL" id="RGN96635.1"/>
    </source>
</evidence>
<evidence type="ECO:0000313" key="2">
    <source>
        <dbReference type="Proteomes" id="UP000260759"/>
    </source>
</evidence>